<dbReference type="InterPro" id="IPR005673">
    <property type="entry name" value="ABC_phos-bd_PstS"/>
</dbReference>
<evidence type="ECO:0000313" key="8">
    <source>
        <dbReference type="Proteomes" id="UP000325003"/>
    </source>
</evidence>
<organism evidence="7 8">
    <name type="scientific">Nocardioides humilatus</name>
    <dbReference type="NCBI Taxonomy" id="2607660"/>
    <lineage>
        <taxon>Bacteria</taxon>
        <taxon>Bacillati</taxon>
        <taxon>Actinomycetota</taxon>
        <taxon>Actinomycetes</taxon>
        <taxon>Propionibacteriales</taxon>
        <taxon>Nocardioidaceae</taxon>
        <taxon>Nocardioides</taxon>
    </lineage>
</organism>
<evidence type="ECO:0000256" key="3">
    <source>
        <dbReference type="ARBA" id="ARBA00022592"/>
    </source>
</evidence>
<sequence length="366" mass="37775">MNTPIRRALVPSVALLAIFATACGADNEKGGSDNDASTGLSGTLAGAGATSQEKAQEAWYTAVQGQNDGNLEITYNAIGSTDGRSQFVEGAVSFAGTDSYLKDDEGELTAAKERCGGEDVIEVPAYVSSIAIAFNVPGVDTLNLTADTIAQIFDGKITNWNDDAIAADNPDAELPDLKITPVHRSDDSGTTKNFTDYLGKVAPDSWGYEAEDAFPVSGGEGAEGTSGVVELIGSTEGAIGYADASQTGDLTAVSVKVGDEFVAPSPEGAANTVAVSEPVADRAETDMAVDVNRNVEDPTAYPVILLSYIIACQHYDDAEEEANVKGYLSYIVSDEGQSEAADYAGSAPLSADTAARAQEIVAKIGA</sequence>
<dbReference type="Gene3D" id="3.40.190.10">
    <property type="entry name" value="Periplasmic binding protein-like II"/>
    <property type="match status" value="2"/>
</dbReference>
<reference evidence="7 8" key="1">
    <citation type="submission" date="2019-09" db="EMBL/GenBank/DDBJ databases">
        <title>Nocardioides panacisoli sp. nov., isolated from the soil of a ginseng field.</title>
        <authorList>
            <person name="Cho C."/>
        </authorList>
    </citation>
    <scope>NUCLEOTIDE SEQUENCE [LARGE SCALE GENOMIC DNA]</scope>
    <source>
        <strain evidence="7 8">BN130099</strain>
    </source>
</reference>
<evidence type="ECO:0000256" key="1">
    <source>
        <dbReference type="ARBA" id="ARBA00008725"/>
    </source>
</evidence>
<comment type="caution">
    <text evidence="7">The sequence shown here is derived from an EMBL/GenBank/DDBJ whole genome shotgun (WGS) entry which is preliminary data.</text>
</comment>
<accession>A0A5B1LL92</accession>
<dbReference type="SUPFAM" id="SSF53850">
    <property type="entry name" value="Periplasmic binding protein-like II"/>
    <property type="match status" value="1"/>
</dbReference>
<reference evidence="7 8" key="2">
    <citation type="submission" date="2019-09" db="EMBL/GenBank/DDBJ databases">
        <authorList>
            <person name="Jin C."/>
        </authorList>
    </citation>
    <scope>NUCLEOTIDE SEQUENCE [LARGE SCALE GENOMIC DNA]</scope>
    <source>
        <strain evidence="7 8">BN130099</strain>
    </source>
</reference>
<dbReference type="GO" id="GO:0043190">
    <property type="term" value="C:ATP-binding cassette (ABC) transporter complex"/>
    <property type="evidence" value="ECO:0007669"/>
    <property type="project" value="InterPro"/>
</dbReference>
<evidence type="ECO:0000256" key="4">
    <source>
        <dbReference type="PIRNR" id="PIRNR002756"/>
    </source>
</evidence>
<keyword evidence="8" id="KW-1185">Reference proteome</keyword>
<evidence type="ECO:0000313" key="7">
    <source>
        <dbReference type="EMBL" id="KAA1421501.1"/>
    </source>
</evidence>
<keyword evidence="3 4" id="KW-0592">Phosphate transport</keyword>
<dbReference type="InterPro" id="IPR050962">
    <property type="entry name" value="Phosphate-bind_PstS"/>
</dbReference>
<protein>
    <recommendedName>
        <fullName evidence="4">Phosphate-binding protein</fullName>
    </recommendedName>
</protein>
<name>A0A5B1LL92_9ACTN</name>
<evidence type="ECO:0000256" key="5">
    <source>
        <dbReference type="SAM" id="SignalP"/>
    </source>
</evidence>
<feature type="signal peptide" evidence="5">
    <location>
        <begin position="1"/>
        <end position="22"/>
    </location>
</feature>
<gene>
    <name evidence="7" type="primary">pstS</name>
    <name evidence="7" type="ORF">F0U44_04210</name>
</gene>
<feature type="chain" id="PRO_5038559683" description="Phosphate-binding protein" evidence="5">
    <location>
        <begin position="23"/>
        <end position="366"/>
    </location>
</feature>
<dbReference type="InterPro" id="IPR024370">
    <property type="entry name" value="PBP_domain"/>
</dbReference>
<dbReference type="PANTHER" id="PTHR42996">
    <property type="entry name" value="PHOSPHATE-BINDING PROTEIN PSTS"/>
    <property type="match status" value="1"/>
</dbReference>
<dbReference type="Pfam" id="PF12849">
    <property type="entry name" value="PBP_like_2"/>
    <property type="match status" value="1"/>
</dbReference>
<keyword evidence="2 4" id="KW-0813">Transport</keyword>
<dbReference type="CDD" id="cd13565">
    <property type="entry name" value="PBP2_PstS"/>
    <property type="match status" value="1"/>
</dbReference>
<comment type="similarity">
    <text evidence="1 4">Belongs to the PstS family.</text>
</comment>
<dbReference type="NCBIfam" id="TIGR00975">
    <property type="entry name" value="3a0107s03"/>
    <property type="match status" value="1"/>
</dbReference>
<dbReference type="EMBL" id="VUJV01000001">
    <property type="protein sequence ID" value="KAA1421501.1"/>
    <property type="molecule type" value="Genomic_DNA"/>
</dbReference>
<dbReference type="PANTHER" id="PTHR42996:SF1">
    <property type="entry name" value="PHOSPHATE-BINDING PROTEIN PSTS"/>
    <property type="match status" value="1"/>
</dbReference>
<dbReference type="GO" id="GO:0042301">
    <property type="term" value="F:phosphate ion binding"/>
    <property type="evidence" value="ECO:0007669"/>
    <property type="project" value="InterPro"/>
</dbReference>
<feature type="domain" description="PBP" evidence="6">
    <location>
        <begin position="36"/>
        <end position="335"/>
    </location>
</feature>
<dbReference type="PROSITE" id="PS51257">
    <property type="entry name" value="PROKAR_LIPOPROTEIN"/>
    <property type="match status" value="1"/>
</dbReference>
<evidence type="ECO:0000256" key="2">
    <source>
        <dbReference type="ARBA" id="ARBA00022448"/>
    </source>
</evidence>
<dbReference type="PIRSF" id="PIRSF002756">
    <property type="entry name" value="PstS"/>
    <property type="match status" value="1"/>
</dbReference>
<keyword evidence="5" id="KW-0732">Signal</keyword>
<proteinExistence type="inferred from homology"/>
<dbReference type="RefSeq" id="WP_149726962.1">
    <property type="nucleotide sequence ID" value="NZ_VUJV01000001.1"/>
</dbReference>
<dbReference type="Proteomes" id="UP000325003">
    <property type="component" value="Unassembled WGS sequence"/>
</dbReference>
<evidence type="ECO:0000259" key="6">
    <source>
        <dbReference type="Pfam" id="PF12849"/>
    </source>
</evidence>
<dbReference type="AlphaFoldDB" id="A0A5B1LL92"/>
<dbReference type="GO" id="GO:0035435">
    <property type="term" value="P:phosphate ion transmembrane transport"/>
    <property type="evidence" value="ECO:0007669"/>
    <property type="project" value="InterPro"/>
</dbReference>